<evidence type="ECO:0000256" key="3">
    <source>
        <dbReference type="SAM" id="Phobius"/>
    </source>
</evidence>
<keyword evidence="6" id="KW-1185">Reference proteome</keyword>
<feature type="transmembrane region" description="Helical" evidence="3">
    <location>
        <begin position="451"/>
        <end position="476"/>
    </location>
</feature>
<keyword evidence="3" id="KW-0812">Transmembrane</keyword>
<dbReference type="Pfam" id="PF10693">
    <property type="entry name" value="DUF2499"/>
    <property type="match status" value="1"/>
</dbReference>
<feature type="region of interest" description="Disordered" evidence="2">
    <location>
        <begin position="584"/>
        <end position="605"/>
    </location>
</feature>
<dbReference type="InterPro" id="IPR042098">
    <property type="entry name" value="TauD-like_sf"/>
</dbReference>
<dbReference type="PANTHER" id="PTHR33833">
    <property type="entry name" value="NUCLEOLAR-LIKE PROTEIN-RELATED"/>
    <property type="match status" value="1"/>
</dbReference>
<dbReference type="OrthoDB" id="196633at2759"/>
<proteinExistence type="predicted"/>
<organism evidence="5 6">
    <name type="scientific">Chloropicon primus</name>
    <dbReference type="NCBI Taxonomy" id="1764295"/>
    <lineage>
        <taxon>Eukaryota</taxon>
        <taxon>Viridiplantae</taxon>
        <taxon>Chlorophyta</taxon>
        <taxon>Chloropicophyceae</taxon>
        <taxon>Chloropicales</taxon>
        <taxon>Chloropicaceae</taxon>
        <taxon>Chloropicon</taxon>
    </lineage>
</organism>
<feature type="transmembrane region" description="Helical" evidence="3">
    <location>
        <begin position="181"/>
        <end position="201"/>
    </location>
</feature>
<dbReference type="Proteomes" id="UP000316726">
    <property type="component" value="Chromosome 5"/>
</dbReference>
<dbReference type="Pfam" id="PF02668">
    <property type="entry name" value="TauD"/>
    <property type="match status" value="1"/>
</dbReference>
<keyword evidence="3" id="KW-1133">Transmembrane helix</keyword>
<feature type="transmembrane region" description="Helical" evidence="3">
    <location>
        <begin position="221"/>
        <end position="240"/>
    </location>
</feature>
<feature type="transmembrane region" description="Helical" evidence="3">
    <location>
        <begin position="260"/>
        <end position="279"/>
    </location>
</feature>
<feature type="transmembrane region" description="Helical" evidence="3">
    <location>
        <begin position="381"/>
        <end position="399"/>
    </location>
</feature>
<dbReference type="InterPro" id="IPR021995">
    <property type="entry name" value="DUF3593"/>
</dbReference>
<dbReference type="Gene3D" id="3.60.130.10">
    <property type="entry name" value="Clavaminate synthase-like"/>
    <property type="match status" value="1"/>
</dbReference>
<dbReference type="InterPro" id="IPR003819">
    <property type="entry name" value="TauD/TfdA-like"/>
</dbReference>
<feature type="compositionally biased region" description="Low complexity" evidence="2">
    <location>
        <begin position="364"/>
        <end position="373"/>
    </location>
</feature>
<dbReference type="SUPFAM" id="SSF51197">
    <property type="entry name" value="Clavaminate synthase-like"/>
    <property type="match status" value="1"/>
</dbReference>
<feature type="region of interest" description="Disordered" evidence="2">
    <location>
        <begin position="350"/>
        <end position="375"/>
    </location>
</feature>
<keyword evidence="3" id="KW-0472">Membrane</keyword>
<feature type="domain" description="TauD/TfdA-like" evidence="4">
    <location>
        <begin position="649"/>
        <end position="955"/>
    </location>
</feature>
<dbReference type="EMBL" id="CP031038">
    <property type="protein sequence ID" value="QDZ21515.1"/>
    <property type="molecule type" value="Genomic_DNA"/>
</dbReference>
<name>A0A5B8MPJ1_9CHLO</name>
<protein>
    <recommendedName>
        <fullName evidence="4">TauD/TfdA-like domain-containing protein</fullName>
    </recommendedName>
</protein>
<gene>
    <name evidence="5" type="ORF">A3770_05p40330</name>
</gene>
<sequence length="994" mass="107484">MERGRVRSAVGTPKGLGVSAGLRRGRENRRRMLRRAGGCARVGTSQGQGQGRCTARTATAAPLLPERRGGVGKGRGTRTRVAAVQEVVGQLSDAWSVGTANGLPPQLEGIETQLFQASLLPELLYLWFLSRPEAKTPPLANTGARMLLLFVFATIPAGIAAKVQFGDTLANVDVLHGTSESLLTFSNLVLALGFSRALFTVDGEGKELDLGAFPAKGIAKFVGLIAGVCGLGFLASNLLIDSSTLDMEPSNALSLPTWAVHVSSVAEWTLATSLVWKFAEKSGNQAWKGLSVAMCLNLLNAYTPCTWHAFYNSPAIGALVPLQALLTLTGSSARAFAAYRVCEEGKRLEAQPEAQANTTDKESSSSSSSSSSSGGFDEGGFLVKLALFAGVGAFGIKYGELLAPDFFMDPSYVKALALILLPTAATAALITNGGDGNKPKLSMADVKSFGVAGTVSYIITELAFWAVAFPLAFSWYRVAEGSWLDLSNAADKAKLLGAGTVFINGVRLLVPLRLAAALALAPTVEKGLKGLGVDLKKSEDGESESSDAPAPGSKNFEGEWADSAEVDNEKTFSFTQLAKNLAGFQKNRDPEGPPLGGPSGLEDLSSRLPDCPKTRWDSDGVDIDAVQKQYQEEDIPDILTINAKESITGDEEEWLRSNREDLKKKLLKHGAILIKGMETSKSGAGFRRVYEALDLDVCLDPIHTSGLRKFAIEQDGIYEEVNKPGLRQHYIGLHNESTTNRTAAFGAFVCFLPATEGGGDFFVADGKKILRDIDPKVLKELYDKKIRISVSNLDFFKPIIENRNLFGDFDKEVLVPRAKEDLAKAIGSTVAPKFDMDLEMVWGADGANDGYRLQAIELPETPINRHPITKEPVWFCNMHNHSRFLRDNRPCTVPEVGMTETFFGDLSAIPENVLEEVDRASRKNIVPTPMQAGDVLLVDNYRMLHGRDIFQGDRLHAVSWFTWPEEANIKEAVSNTSEGNNLNKILNKYVDSLK</sequence>
<evidence type="ECO:0000313" key="5">
    <source>
        <dbReference type="EMBL" id="QDZ21515.1"/>
    </source>
</evidence>
<evidence type="ECO:0000256" key="1">
    <source>
        <dbReference type="ARBA" id="ARBA00023002"/>
    </source>
</evidence>
<accession>A0A5B8MPJ1</accession>
<evidence type="ECO:0000256" key="2">
    <source>
        <dbReference type="SAM" id="MobiDB-lite"/>
    </source>
</evidence>
<evidence type="ECO:0000259" key="4">
    <source>
        <dbReference type="Pfam" id="PF02668"/>
    </source>
</evidence>
<evidence type="ECO:0000313" key="6">
    <source>
        <dbReference type="Proteomes" id="UP000316726"/>
    </source>
</evidence>
<dbReference type="PANTHER" id="PTHR33833:SF3">
    <property type="entry name" value="YCF49-LIKE PROTEIN"/>
    <property type="match status" value="1"/>
</dbReference>
<dbReference type="Pfam" id="PF12159">
    <property type="entry name" value="DUF3593"/>
    <property type="match status" value="1"/>
</dbReference>
<feature type="transmembrane region" description="Helical" evidence="3">
    <location>
        <begin position="144"/>
        <end position="161"/>
    </location>
</feature>
<feature type="region of interest" description="Disordered" evidence="2">
    <location>
        <begin position="1"/>
        <end position="20"/>
    </location>
</feature>
<reference evidence="5 6" key="1">
    <citation type="submission" date="2018-07" db="EMBL/GenBank/DDBJ databases">
        <title>The complete nuclear genome of the prasinophyte Chloropicon primus (CCMP1205).</title>
        <authorList>
            <person name="Pombert J.-F."/>
            <person name="Otis C."/>
            <person name="Turmel M."/>
            <person name="Lemieux C."/>
        </authorList>
    </citation>
    <scope>NUCLEOTIDE SEQUENCE [LARGE SCALE GENOMIC DNA]</scope>
    <source>
        <strain evidence="5 6">CCMP1205</strain>
    </source>
</reference>
<feature type="region of interest" description="Disordered" evidence="2">
    <location>
        <begin position="535"/>
        <end position="558"/>
    </location>
</feature>
<dbReference type="GO" id="GO:0016491">
    <property type="term" value="F:oxidoreductase activity"/>
    <property type="evidence" value="ECO:0007669"/>
    <property type="project" value="UniProtKB-KW"/>
</dbReference>
<dbReference type="InterPro" id="IPR019634">
    <property type="entry name" value="Uncharacterised_Ycf49"/>
</dbReference>
<keyword evidence="1" id="KW-0560">Oxidoreductase</keyword>
<dbReference type="AlphaFoldDB" id="A0A5B8MPJ1"/>
<feature type="transmembrane region" description="Helical" evidence="3">
    <location>
        <begin position="411"/>
        <end position="430"/>
    </location>
</feature>